<dbReference type="EMBL" id="JAUHPX010000006">
    <property type="protein sequence ID" value="MDN4488635.1"/>
    <property type="molecule type" value="Genomic_DNA"/>
</dbReference>
<dbReference type="SUPFAM" id="SSF52141">
    <property type="entry name" value="Uracil-DNA glycosylase-like"/>
    <property type="match status" value="1"/>
</dbReference>
<protein>
    <recommendedName>
        <fullName evidence="4">Uracil DNA glycosylase superfamily protein</fullName>
    </recommendedName>
</protein>
<dbReference type="Proteomes" id="UP001172737">
    <property type="component" value="Unassembled WGS sequence"/>
</dbReference>
<sequence>MSTPDVDRMVRLETEFRVASGLTDRRFYKIFYSAIAPAPLLVIGFNPGGETDGTDLNASESFYENWEHDYVDFRGYGNAYTLAGRAYDTLTEALQTSSEDDIRRIPATNVIFRRSRRSSGLCLPDRAAAHESAPVLAGILRAVDPEAILVFGSKAFRAFVGEHCVRGSLVVNAEPPQLFARNGTHFACMFRSASAHVTALGREVPLLVVGHPSTYATRDVWRDVVASLRDELVRLGVSPVGGGERDAVVRPTLALTAQAAGADTPNGPEPGHTPPADAAPRLPVRTSSNPGSQVRQSEVGPLRAVCALLGLEIEEPDAPYPGRGKVVRLAGDRRVYINAGHVDVKARAHEIAAWDADGLGNTRPDNALYLRVMLDSNGNPLTASRSR</sequence>
<gene>
    <name evidence="2" type="ORF">QQX10_10695</name>
</gene>
<dbReference type="AlphaFoldDB" id="A0AAW7M522"/>
<evidence type="ECO:0000256" key="1">
    <source>
        <dbReference type="SAM" id="MobiDB-lite"/>
    </source>
</evidence>
<proteinExistence type="predicted"/>
<evidence type="ECO:0008006" key="4">
    <source>
        <dbReference type="Google" id="ProtNLM"/>
    </source>
</evidence>
<keyword evidence="3" id="KW-1185">Reference proteome</keyword>
<organism evidence="2 3">
    <name type="scientific">Demequina lignilytica</name>
    <dbReference type="NCBI Taxonomy" id="3051663"/>
    <lineage>
        <taxon>Bacteria</taxon>
        <taxon>Bacillati</taxon>
        <taxon>Actinomycetota</taxon>
        <taxon>Actinomycetes</taxon>
        <taxon>Micrococcales</taxon>
        <taxon>Demequinaceae</taxon>
        <taxon>Demequina</taxon>
    </lineage>
</organism>
<dbReference type="RefSeq" id="WP_301120745.1">
    <property type="nucleotide sequence ID" value="NZ_JAUHPX010000006.1"/>
</dbReference>
<comment type="caution">
    <text evidence="2">The sequence shown here is derived from an EMBL/GenBank/DDBJ whole genome shotgun (WGS) entry which is preliminary data.</text>
</comment>
<dbReference type="Gene3D" id="3.40.470.10">
    <property type="entry name" value="Uracil-DNA glycosylase-like domain"/>
    <property type="match status" value="1"/>
</dbReference>
<evidence type="ECO:0000313" key="2">
    <source>
        <dbReference type="EMBL" id="MDN4488635.1"/>
    </source>
</evidence>
<name>A0AAW7M522_9MICO</name>
<feature type="compositionally biased region" description="Polar residues" evidence="1">
    <location>
        <begin position="285"/>
        <end position="296"/>
    </location>
</feature>
<dbReference type="InterPro" id="IPR036895">
    <property type="entry name" value="Uracil-DNA_glycosylase-like_sf"/>
</dbReference>
<evidence type="ECO:0000313" key="3">
    <source>
        <dbReference type="Proteomes" id="UP001172737"/>
    </source>
</evidence>
<reference evidence="2" key="1">
    <citation type="submission" date="2023-06" db="EMBL/GenBank/DDBJ databases">
        <title>Sysu t00039.</title>
        <authorList>
            <person name="Gao L."/>
            <person name="Fang B.-Z."/>
            <person name="Li W.-J."/>
        </authorList>
    </citation>
    <scope>NUCLEOTIDE SEQUENCE</scope>
    <source>
        <strain evidence="2">SYSU T00039</strain>
    </source>
</reference>
<feature type="region of interest" description="Disordered" evidence="1">
    <location>
        <begin position="260"/>
        <end position="298"/>
    </location>
</feature>
<accession>A0AAW7M522</accession>